<proteinExistence type="predicted"/>
<accession>A0A8S0US63</accession>
<organism evidence="2 3">
    <name type="scientific">Olea europaea subsp. europaea</name>
    <dbReference type="NCBI Taxonomy" id="158383"/>
    <lineage>
        <taxon>Eukaryota</taxon>
        <taxon>Viridiplantae</taxon>
        <taxon>Streptophyta</taxon>
        <taxon>Embryophyta</taxon>
        <taxon>Tracheophyta</taxon>
        <taxon>Spermatophyta</taxon>
        <taxon>Magnoliopsida</taxon>
        <taxon>eudicotyledons</taxon>
        <taxon>Gunneridae</taxon>
        <taxon>Pentapetalae</taxon>
        <taxon>asterids</taxon>
        <taxon>lamiids</taxon>
        <taxon>Lamiales</taxon>
        <taxon>Oleaceae</taxon>
        <taxon>Oleeae</taxon>
        <taxon>Olea</taxon>
    </lineage>
</organism>
<dbReference type="AlphaFoldDB" id="A0A8S0US63"/>
<dbReference type="Gene3D" id="1.20.1110.10">
    <property type="entry name" value="Calcium-transporting ATPase, transmembrane domain"/>
    <property type="match status" value="1"/>
</dbReference>
<dbReference type="EMBL" id="CACTIH010009057">
    <property type="protein sequence ID" value="CAA3021594.1"/>
    <property type="molecule type" value="Genomic_DNA"/>
</dbReference>
<dbReference type="OrthoDB" id="912093at2759"/>
<evidence type="ECO:0000313" key="3">
    <source>
        <dbReference type="Proteomes" id="UP000594638"/>
    </source>
</evidence>
<keyword evidence="1" id="KW-0472">Membrane</keyword>
<comment type="caution">
    <text evidence="2">The sequence shown here is derived from an EMBL/GenBank/DDBJ whole genome shotgun (WGS) entry which is preliminary data.</text>
</comment>
<protein>
    <submittedName>
        <fullName evidence="2">Calcium-transporting ATPase 12, plasma membrane-type-like</fullName>
    </submittedName>
</protein>
<evidence type="ECO:0000256" key="1">
    <source>
        <dbReference type="SAM" id="Phobius"/>
    </source>
</evidence>
<feature type="transmembrane region" description="Helical" evidence="1">
    <location>
        <begin position="86"/>
        <end position="106"/>
    </location>
</feature>
<name>A0A8S0US63_OLEEU</name>
<dbReference type="Proteomes" id="UP000594638">
    <property type="component" value="Unassembled WGS sequence"/>
</dbReference>
<feature type="transmembrane region" description="Helical" evidence="1">
    <location>
        <begin position="52"/>
        <end position="74"/>
    </location>
</feature>
<sequence length="125" mass="13917">MSCKVFPFIIDILTWGRGIYDSVHIYTQFLLIASFAALVIDFVMAVSSSEHLGLNAVVAISTGKFPFLVFQLLWMKLIAGIARLGFGQWCLSIAFSATPSMVNWFVRCVPPLGNFKLPMLKPKID</sequence>
<keyword evidence="3" id="KW-1185">Reference proteome</keyword>
<dbReference type="Gramene" id="OE9A027642T1">
    <property type="protein sequence ID" value="OE9A027642C1"/>
    <property type="gene ID" value="OE9A027642"/>
</dbReference>
<gene>
    <name evidence="2" type="ORF">OLEA9_A027642</name>
</gene>
<feature type="transmembrane region" description="Helical" evidence="1">
    <location>
        <begin position="25"/>
        <end position="45"/>
    </location>
</feature>
<keyword evidence="1" id="KW-0812">Transmembrane</keyword>
<reference evidence="2 3" key="1">
    <citation type="submission" date="2019-12" db="EMBL/GenBank/DDBJ databases">
        <authorList>
            <person name="Alioto T."/>
            <person name="Alioto T."/>
            <person name="Gomez Garrido J."/>
        </authorList>
    </citation>
    <scope>NUCLEOTIDE SEQUENCE [LARGE SCALE GENOMIC DNA]</scope>
</reference>
<evidence type="ECO:0000313" key="2">
    <source>
        <dbReference type="EMBL" id="CAA3021594.1"/>
    </source>
</evidence>
<keyword evidence="1" id="KW-1133">Transmembrane helix</keyword>